<geneLocation type="plasmid" evidence="2">
    <name>pthaf100_a</name>
</geneLocation>
<reference evidence="1 2" key="1">
    <citation type="submission" date="2019-10" db="EMBL/GenBank/DDBJ databases">
        <title>Complete genome sequence of Vibrio sp. strain THAF100, isolated from non-filtered water from the water column of tank 6 of a marine aquarium containing stony-coral fragments. Water maintained at 26 degree C.</title>
        <authorList>
            <person name="Ruckert C."/>
            <person name="Franco A."/>
            <person name="Kalinowski J."/>
            <person name="Glaeser S."/>
        </authorList>
    </citation>
    <scope>NUCLEOTIDE SEQUENCE [LARGE SCALE GENOMIC DNA]</scope>
    <source>
        <strain evidence="1 2">THAF100</strain>
        <plasmid evidence="2">pthaf100_a</plasmid>
    </source>
</reference>
<dbReference type="Proteomes" id="UP000326936">
    <property type="component" value="Plasmid pTHAF100_a"/>
</dbReference>
<dbReference type="KEGG" id="vaq:FIV01_19180"/>
<dbReference type="OrthoDB" id="5871631at2"/>
<gene>
    <name evidence="1" type="ORF">FIV01_19180</name>
</gene>
<name>A0A5P9CQN5_9VIBR</name>
<protein>
    <submittedName>
        <fullName evidence="1">Uncharacterized protein</fullName>
    </submittedName>
</protein>
<organism evidence="1 2">
    <name type="scientific">Vibrio aquimaris</name>
    <dbReference type="NCBI Taxonomy" id="2587862"/>
    <lineage>
        <taxon>Bacteria</taxon>
        <taxon>Pseudomonadati</taxon>
        <taxon>Pseudomonadota</taxon>
        <taxon>Gammaproteobacteria</taxon>
        <taxon>Vibrionales</taxon>
        <taxon>Vibrionaceae</taxon>
        <taxon>Vibrio</taxon>
    </lineage>
</organism>
<dbReference type="AlphaFoldDB" id="A0A5P9CQN5"/>
<evidence type="ECO:0000313" key="2">
    <source>
        <dbReference type="Proteomes" id="UP000326936"/>
    </source>
</evidence>
<sequence>MTVRGSTYLENETKRIEVIAGEQEPAVVTFIPTRRFDSAILTIEMKGDLGHNNEFIDLYVNGNKAESLTTHNHDKTYQTVFKCDISQWVLNSRAITLEFMPTRYVNKLWSYAWAANITLSLSGFEVSIDGGELVEMLTPAAASANQMVSIGHALSTCAQTASLSQQQTMSLQFSSNTLGVQTIMSIGTGVGGTVAGGLVGGSA</sequence>
<keyword evidence="2" id="KW-1185">Reference proteome</keyword>
<evidence type="ECO:0000313" key="1">
    <source>
        <dbReference type="EMBL" id="QFT28524.1"/>
    </source>
</evidence>
<proteinExistence type="predicted"/>
<accession>A0A5P9CQN5</accession>
<dbReference type="RefSeq" id="WP_152432511.1">
    <property type="nucleotide sequence ID" value="NZ_CBCSDK010000009.1"/>
</dbReference>
<dbReference type="EMBL" id="CP045351">
    <property type="protein sequence ID" value="QFT28524.1"/>
    <property type="molecule type" value="Genomic_DNA"/>
</dbReference>
<keyword evidence="1" id="KW-0614">Plasmid</keyword>